<name>A0A4Z0PKR9_9BACT</name>
<dbReference type="Gene3D" id="1.10.10.10">
    <property type="entry name" value="Winged helix-like DNA-binding domain superfamily/Winged helix DNA-binding domain"/>
    <property type="match status" value="1"/>
</dbReference>
<dbReference type="SUPFAM" id="SSF88659">
    <property type="entry name" value="Sigma3 and sigma4 domains of RNA polymerase sigma factors"/>
    <property type="match status" value="1"/>
</dbReference>
<dbReference type="RefSeq" id="WP_135498349.1">
    <property type="nucleotide sequence ID" value="NZ_SRLD01000026.1"/>
</dbReference>
<dbReference type="AlphaFoldDB" id="A0A4Z0PKR9"/>
<comment type="caution">
    <text evidence="1">The sequence shown here is derived from an EMBL/GenBank/DDBJ whole genome shotgun (WGS) entry which is preliminary data.</text>
</comment>
<evidence type="ECO:0000313" key="2">
    <source>
        <dbReference type="Proteomes" id="UP000297739"/>
    </source>
</evidence>
<dbReference type="Proteomes" id="UP000297739">
    <property type="component" value="Unassembled WGS sequence"/>
</dbReference>
<keyword evidence="2" id="KW-1185">Reference proteome</keyword>
<proteinExistence type="predicted"/>
<reference evidence="1 2" key="1">
    <citation type="submission" date="2019-04" db="EMBL/GenBank/DDBJ databases">
        <authorList>
            <person name="Feng G."/>
            <person name="Zhang J."/>
            <person name="Zhu H."/>
        </authorList>
    </citation>
    <scope>NUCLEOTIDE SEQUENCE [LARGE SCALE GENOMIC DNA]</scope>
    <source>
        <strain evidence="1 2">JCM 17223</strain>
    </source>
</reference>
<evidence type="ECO:0000313" key="1">
    <source>
        <dbReference type="EMBL" id="TGE15054.1"/>
    </source>
</evidence>
<dbReference type="OrthoDB" id="1099849at2"/>
<dbReference type="EMBL" id="SRLD01000026">
    <property type="protein sequence ID" value="TGE15054.1"/>
    <property type="molecule type" value="Genomic_DNA"/>
</dbReference>
<sequence>MNQPLAEALTHLRMGNQTFLINFYQDHRDHFARWARRHHQLELASAHEALRAVLIDFYDQVIDGRLTKLPPDLRAYLYGMGREQIETVKTTAALPVVEASRRQHLLGVFGQMGNDCQQVLMYFYFRGYNFEKVAGKMGFANATVARLQKASCLRKLIELRGRAADGALPGAAAAPPAV</sequence>
<gene>
    <name evidence="1" type="ORF">E5J99_13530</name>
</gene>
<protein>
    <recommendedName>
        <fullName evidence="3">Sigma-70 family RNA polymerase sigma factor</fullName>
    </recommendedName>
</protein>
<accession>A0A4Z0PKR9</accession>
<dbReference type="InterPro" id="IPR013324">
    <property type="entry name" value="RNA_pol_sigma_r3/r4-like"/>
</dbReference>
<evidence type="ECO:0008006" key="3">
    <source>
        <dbReference type="Google" id="ProtNLM"/>
    </source>
</evidence>
<organism evidence="1 2">
    <name type="scientific">Hymenobacter elongatus</name>
    <dbReference type="NCBI Taxonomy" id="877208"/>
    <lineage>
        <taxon>Bacteria</taxon>
        <taxon>Pseudomonadati</taxon>
        <taxon>Bacteroidota</taxon>
        <taxon>Cytophagia</taxon>
        <taxon>Cytophagales</taxon>
        <taxon>Hymenobacteraceae</taxon>
        <taxon>Hymenobacter</taxon>
    </lineage>
</organism>
<dbReference type="InterPro" id="IPR036388">
    <property type="entry name" value="WH-like_DNA-bd_sf"/>
</dbReference>